<dbReference type="EnsemblMetazoa" id="XM_021051791.2">
    <property type="protein sequence ID" value="XP_020907450.1"/>
    <property type="gene ID" value="LOC110245506"/>
</dbReference>
<feature type="chain" id="PRO_5037134939" evidence="1">
    <location>
        <begin position="17"/>
        <end position="196"/>
    </location>
</feature>
<evidence type="ECO:0000256" key="1">
    <source>
        <dbReference type="SAM" id="SignalP"/>
    </source>
</evidence>
<keyword evidence="3" id="KW-1185">Reference proteome</keyword>
<dbReference type="AlphaFoldDB" id="A0A913XP65"/>
<reference evidence="2" key="1">
    <citation type="submission" date="2022-11" db="UniProtKB">
        <authorList>
            <consortium name="EnsemblMetazoa"/>
        </authorList>
    </citation>
    <scope>IDENTIFICATION</scope>
</reference>
<dbReference type="RefSeq" id="XP_020907450.1">
    <property type="nucleotide sequence ID" value="XM_021051791.2"/>
</dbReference>
<sequence length="196" mass="22560">MIKICLVLVMVVAINAATMQDCERKVLQDRVIKNYIDQVSRSWTFCKELKFVRDGLLNSPSCLGEIITAQRLWLLQFIYLDNTLSPICGEPVATDALKKLVKHSPSFELLKEFPSLEHDHSHACAKEVHVECRTHYLADAKKENFCQALEAFDRCYEKGAKRCKAKIIQDYYVIVRDVSENLLSVYRKEILMCANN</sequence>
<organism evidence="2 3">
    <name type="scientific">Exaiptasia diaphana</name>
    <name type="common">Tropical sea anemone</name>
    <name type="synonym">Aiptasia pulchella</name>
    <dbReference type="NCBI Taxonomy" id="2652724"/>
    <lineage>
        <taxon>Eukaryota</taxon>
        <taxon>Metazoa</taxon>
        <taxon>Cnidaria</taxon>
        <taxon>Anthozoa</taxon>
        <taxon>Hexacorallia</taxon>
        <taxon>Actiniaria</taxon>
        <taxon>Aiptasiidae</taxon>
        <taxon>Exaiptasia</taxon>
    </lineage>
</organism>
<evidence type="ECO:0000313" key="3">
    <source>
        <dbReference type="Proteomes" id="UP000887567"/>
    </source>
</evidence>
<proteinExistence type="predicted"/>
<evidence type="ECO:0000313" key="2">
    <source>
        <dbReference type="EnsemblMetazoa" id="XP_020907450.1"/>
    </source>
</evidence>
<dbReference type="Proteomes" id="UP000887567">
    <property type="component" value="Unplaced"/>
</dbReference>
<keyword evidence="1" id="KW-0732">Signal</keyword>
<protein>
    <submittedName>
        <fullName evidence="2">Uncharacterized protein</fullName>
    </submittedName>
</protein>
<accession>A0A913XP65</accession>
<dbReference type="GeneID" id="110245506"/>
<dbReference type="KEGG" id="epa:110245506"/>
<name>A0A913XP65_EXADI</name>
<feature type="signal peptide" evidence="1">
    <location>
        <begin position="1"/>
        <end position="16"/>
    </location>
</feature>